<dbReference type="Pfam" id="PF00590">
    <property type="entry name" value="TP_methylase"/>
    <property type="match status" value="1"/>
</dbReference>
<dbReference type="InterPro" id="IPR014776">
    <property type="entry name" value="4pyrrole_Mease_sub2"/>
</dbReference>
<evidence type="ECO:0000256" key="3">
    <source>
        <dbReference type="ARBA" id="ARBA00022573"/>
    </source>
</evidence>
<dbReference type="GO" id="GO:0043115">
    <property type="term" value="F:precorrin-2 dehydrogenase activity"/>
    <property type="evidence" value="ECO:0007669"/>
    <property type="project" value="UniProtKB-EC"/>
</dbReference>
<keyword evidence="6" id="KW-0949">S-adenosyl-L-methionine</keyword>
<dbReference type="FunFam" id="3.40.1010.10:FF:000001">
    <property type="entry name" value="Siroheme synthase"/>
    <property type="match status" value="1"/>
</dbReference>
<dbReference type="Pfam" id="PF13241">
    <property type="entry name" value="NAD_binding_7"/>
    <property type="match status" value="1"/>
</dbReference>
<dbReference type="PANTHER" id="PTHR45790:SF3">
    <property type="entry name" value="S-ADENOSYL-L-METHIONINE-DEPENDENT UROPORPHYRINOGEN III METHYLTRANSFERASE, CHLOROPLASTIC"/>
    <property type="match status" value="1"/>
</dbReference>
<comment type="pathway">
    <text evidence="12">Porphyrin-containing compound metabolism; siroheme biosynthesis; precorrin-2 from uroporphyrinogen III: step 1/1.</text>
</comment>
<keyword evidence="20" id="KW-1185">Reference proteome</keyword>
<evidence type="ECO:0000256" key="9">
    <source>
        <dbReference type="ARBA" id="ARBA00023239"/>
    </source>
</evidence>
<evidence type="ECO:0000256" key="4">
    <source>
        <dbReference type="ARBA" id="ARBA00022603"/>
    </source>
</evidence>
<dbReference type="UniPathway" id="UPA00262">
    <property type="reaction ID" value="UER00211"/>
</dbReference>
<evidence type="ECO:0000313" key="19">
    <source>
        <dbReference type="EMBL" id="KCZ61043.1"/>
    </source>
</evidence>
<dbReference type="PATRIC" id="fig|1280947.3.peg.295"/>
<keyword evidence="3" id="KW-0169">Cobalamin biosynthesis</keyword>
<evidence type="ECO:0000256" key="2">
    <source>
        <dbReference type="ARBA" id="ARBA00005879"/>
    </source>
</evidence>
<dbReference type="CDD" id="cd11642">
    <property type="entry name" value="SUMT"/>
    <property type="match status" value="1"/>
</dbReference>
<evidence type="ECO:0000313" key="20">
    <source>
        <dbReference type="Proteomes" id="UP000027190"/>
    </source>
</evidence>
<evidence type="ECO:0000256" key="5">
    <source>
        <dbReference type="ARBA" id="ARBA00022679"/>
    </source>
</evidence>
<comment type="pathway">
    <text evidence="1">Porphyrin-containing compound metabolism; siroheme biosynthesis; sirohydrochlorin from precorrin-2: step 1/1.</text>
</comment>
<evidence type="ECO:0000256" key="13">
    <source>
        <dbReference type="ARBA" id="ARBA00047561"/>
    </source>
</evidence>
<dbReference type="GO" id="GO:0051287">
    <property type="term" value="F:NAD binding"/>
    <property type="evidence" value="ECO:0007669"/>
    <property type="project" value="InterPro"/>
</dbReference>
<keyword evidence="8" id="KW-0520">NAD</keyword>
<dbReference type="FunFam" id="3.30.950.10:FF:000001">
    <property type="entry name" value="Siroheme synthase"/>
    <property type="match status" value="1"/>
</dbReference>
<dbReference type="OrthoDB" id="9815856at2"/>
<keyword evidence="10" id="KW-0627">Porphyrin biosynthesis</keyword>
<keyword evidence="9" id="KW-0456">Lyase</keyword>
<evidence type="ECO:0000256" key="12">
    <source>
        <dbReference type="ARBA" id="ARBA00025705"/>
    </source>
</evidence>
<evidence type="ECO:0000256" key="6">
    <source>
        <dbReference type="ARBA" id="ARBA00022691"/>
    </source>
</evidence>
<dbReference type="RefSeq" id="WP_034736168.1">
    <property type="nucleotide sequence ID" value="NZ_AWFG01000001.1"/>
</dbReference>
<keyword evidence="7" id="KW-0560">Oxidoreductase</keyword>
<dbReference type="InterPro" id="IPR037115">
    <property type="entry name" value="Sirohaem_synt_dimer_dom_sf"/>
</dbReference>
<comment type="pathway">
    <text evidence="14">Cofactor biosynthesis; adenosylcobalamin biosynthesis; precorrin-2 from uroporphyrinogen III: step 1/1.</text>
</comment>
<dbReference type="Gene3D" id="3.30.950.10">
    <property type="entry name" value="Methyltransferase, Cobalt-precorrin-4 Transmethylase, Domain 2"/>
    <property type="match status" value="1"/>
</dbReference>
<dbReference type="SUPFAM" id="SSF51735">
    <property type="entry name" value="NAD(P)-binding Rossmann-fold domains"/>
    <property type="match status" value="1"/>
</dbReference>
<dbReference type="InterPro" id="IPR006367">
    <property type="entry name" value="Sirohaem_synthase_N"/>
</dbReference>
<feature type="domain" description="Tetrapyrrole methylase" evidence="17">
    <location>
        <begin position="216"/>
        <end position="426"/>
    </location>
</feature>
<feature type="active site" description="Proton acceptor" evidence="15">
    <location>
        <position position="246"/>
    </location>
</feature>
<dbReference type="EMBL" id="AWFG01000001">
    <property type="protein sequence ID" value="KCZ61043.1"/>
    <property type="molecule type" value="Genomic_DNA"/>
</dbReference>
<feature type="domain" description="Sirohaem synthase dimerisation" evidence="18">
    <location>
        <begin position="149"/>
        <end position="206"/>
    </location>
</feature>
<keyword evidence="5 16" id="KW-0808">Transferase</keyword>
<evidence type="ECO:0000259" key="17">
    <source>
        <dbReference type="Pfam" id="PF00590"/>
    </source>
</evidence>
<dbReference type="eggNOG" id="COG0007">
    <property type="taxonomic scope" value="Bacteria"/>
</dbReference>
<dbReference type="NCBIfam" id="TIGR01470">
    <property type="entry name" value="cysG_Nterm"/>
    <property type="match status" value="1"/>
</dbReference>
<dbReference type="Gene3D" id="1.10.8.210">
    <property type="entry name" value="Sirohaem synthase, dimerisation domain"/>
    <property type="match status" value="1"/>
</dbReference>
<evidence type="ECO:0000256" key="10">
    <source>
        <dbReference type="ARBA" id="ARBA00023244"/>
    </source>
</evidence>
<dbReference type="GO" id="GO:0009236">
    <property type="term" value="P:cobalamin biosynthetic process"/>
    <property type="evidence" value="ECO:0007669"/>
    <property type="project" value="UniProtKB-KW"/>
</dbReference>
<evidence type="ECO:0000256" key="8">
    <source>
        <dbReference type="ARBA" id="ARBA00023027"/>
    </source>
</evidence>
<reference evidence="19 20" key="1">
    <citation type="journal article" date="2014" name="Antonie Van Leeuwenhoek">
        <title>Hyphomonas beringensis sp. nov. and Hyphomonas chukchiensis sp. nov., isolated from surface seawater of the Bering Sea and Chukchi Sea.</title>
        <authorList>
            <person name="Li C."/>
            <person name="Lai Q."/>
            <person name="Li G."/>
            <person name="Dong C."/>
            <person name="Wang J."/>
            <person name="Liao Y."/>
            <person name="Shao Z."/>
        </authorList>
    </citation>
    <scope>NUCLEOTIDE SEQUENCE [LARGE SCALE GENOMIC DNA]</scope>
    <source>
        <strain evidence="19 20">BH-BN04-4</strain>
    </source>
</reference>
<dbReference type="PIRSF" id="PIRSF036426">
    <property type="entry name" value="Sirohaem_synth"/>
    <property type="match status" value="1"/>
</dbReference>
<dbReference type="PANTHER" id="PTHR45790">
    <property type="entry name" value="SIROHEME SYNTHASE-RELATED"/>
    <property type="match status" value="1"/>
</dbReference>
<organism evidence="19 20">
    <name type="scientific">Hyphomonas chukchiensis</name>
    <dbReference type="NCBI Taxonomy" id="1280947"/>
    <lineage>
        <taxon>Bacteria</taxon>
        <taxon>Pseudomonadati</taxon>
        <taxon>Pseudomonadota</taxon>
        <taxon>Alphaproteobacteria</taxon>
        <taxon>Hyphomonadales</taxon>
        <taxon>Hyphomonadaceae</taxon>
        <taxon>Hyphomonas</taxon>
    </lineage>
</organism>
<dbReference type="GO" id="GO:0032259">
    <property type="term" value="P:methylation"/>
    <property type="evidence" value="ECO:0007669"/>
    <property type="project" value="UniProtKB-KW"/>
</dbReference>
<evidence type="ECO:0000256" key="15">
    <source>
        <dbReference type="PIRSR" id="PIRSR036426-1"/>
    </source>
</evidence>
<dbReference type="InterPro" id="IPR003043">
    <property type="entry name" value="Uropor_MeTrfase_CS"/>
</dbReference>
<keyword evidence="4 16" id="KW-0489">Methyltransferase</keyword>
<dbReference type="InterPro" id="IPR036291">
    <property type="entry name" value="NAD(P)-bd_dom_sf"/>
</dbReference>
<comment type="catalytic activity">
    <reaction evidence="13">
        <text>precorrin-2 + NAD(+) = sirohydrochlorin + NADH + 2 H(+)</text>
        <dbReference type="Rhea" id="RHEA:15613"/>
        <dbReference type="ChEBI" id="CHEBI:15378"/>
        <dbReference type="ChEBI" id="CHEBI:57540"/>
        <dbReference type="ChEBI" id="CHEBI:57945"/>
        <dbReference type="ChEBI" id="CHEBI:58351"/>
        <dbReference type="ChEBI" id="CHEBI:58827"/>
        <dbReference type="EC" id="1.3.1.76"/>
    </reaction>
</comment>
<comment type="caution">
    <text evidence="19">The sequence shown here is derived from an EMBL/GenBank/DDBJ whole genome shotgun (WGS) entry which is preliminary data.</text>
</comment>
<gene>
    <name evidence="19" type="ORF">HY30_01500</name>
</gene>
<dbReference type="InterPro" id="IPR006366">
    <property type="entry name" value="CobA/CysG_C"/>
</dbReference>
<evidence type="ECO:0000256" key="1">
    <source>
        <dbReference type="ARBA" id="ARBA00005010"/>
    </source>
</evidence>
<dbReference type="GO" id="GO:0004851">
    <property type="term" value="F:uroporphyrin-III C-methyltransferase activity"/>
    <property type="evidence" value="ECO:0007669"/>
    <property type="project" value="InterPro"/>
</dbReference>
<dbReference type="InterPro" id="IPR019478">
    <property type="entry name" value="Sirohaem_synthase_dimer_dom"/>
</dbReference>
<dbReference type="InterPro" id="IPR014777">
    <property type="entry name" value="4pyrrole_Mease_sub1"/>
</dbReference>
<dbReference type="NCBIfam" id="TIGR01469">
    <property type="entry name" value="cobA_cysG_Cterm"/>
    <property type="match status" value="1"/>
</dbReference>
<dbReference type="InterPro" id="IPR050161">
    <property type="entry name" value="Siro_Cobalamin_biosynth"/>
</dbReference>
<dbReference type="SUPFAM" id="SSF75615">
    <property type="entry name" value="Siroheme synthase middle domains-like"/>
    <property type="match status" value="1"/>
</dbReference>
<dbReference type="InterPro" id="IPR012409">
    <property type="entry name" value="Sirohaem_synth"/>
</dbReference>
<dbReference type="NCBIfam" id="NF007922">
    <property type="entry name" value="PRK10637.1"/>
    <property type="match status" value="1"/>
</dbReference>
<dbReference type="InterPro" id="IPR035996">
    <property type="entry name" value="4pyrrol_Methylase_sf"/>
</dbReference>
<evidence type="ECO:0000256" key="11">
    <source>
        <dbReference type="ARBA" id="ARBA00023268"/>
    </source>
</evidence>
<dbReference type="NCBIfam" id="NF004790">
    <property type="entry name" value="PRK06136.1"/>
    <property type="match status" value="1"/>
</dbReference>
<dbReference type="Gene3D" id="3.30.160.110">
    <property type="entry name" value="Siroheme synthase, domain 2"/>
    <property type="match status" value="1"/>
</dbReference>
<feature type="active site" description="Proton donor" evidence="15">
    <location>
        <position position="268"/>
    </location>
</feature>
<dbReference type="AlphaFoldDB" id="A0A062UGD4"/>
<dbReference type="GO" id="GO:0051266">
    <property type="term" value="F:sirohydrochlorin ferrochelatase activity"/>
    <property type="evidence" value="ECO:0007669"/>
    <property type="project" value="InterPro"/>
</dbReference>
<accession>A0A062UGD4</accession>
<dbReference type="PROSITE" id="PS00839">
    <property type="entry name" value="SUMT_1"/>
    <property type="match status" value="1"/>
</dbReference>
<dbReference type="eggNOG" id="COG1648">
    <property type="taxonomic scope" value="Bacteria"/>
</dbReference>
<dbReference type="InterPro" id="IPR000878">
    <property type="entry name" value="4pyrrol_Mease"/>
</dbReference>
<sequence length="463" mass="48502">MRQFPAFFNLDNASVVVFGGGEEARRKVRLLAATPARITVIVSKIDPGFAEEFAGRITIAPPEHAGPALDVARFAIVANRLDANAEKAITMARQYGVPLNVVDHPELCDFTVPSIIDRGDVVAAIGTNGSAPVLAKSIREKLEALLPKRIGDLAALASRLRPDVKAAIPDNKARRRFWEGALTGPTADLAYAGDIEGAEVAMRAQLASGTAAEGIVHIVGAGPGDPELLTLKALRLIQEADIVYFDRLVSEEILSLIRRDADRVPVGKSKGDHSVPQETIHELLIASAQEGKRVVRLKGGDPFIFGRGGEELEAVRAAGVAATVVPGISSALGCAAAAGLPLTHRDHAQSLTFVTGHAKAGGVPDLDWVSLARPAQTVVVFMGVGTSATIAEKIIAAGRAPSTPVAVIENGTRDNEIRVFGTLAELPHLIQRAGIKGPALLVIGEVAGLPAEAIAQAFKEHVA</sequence>
<evidence type="ECO:0000256" key="7">
    <source>
        <dbReference type="ARBA" id="ARBA00023002"/>
    </source>
</evidence>
<evidence type="ECO:0000256" key="16">
    <source>
        <dbReference type="RuleBase" id="RU003960"/>
    </source>
</evidence>
<keyword evidence="11" id="KW-0511">Multifunctional enzyme</keyword>
<dbReference type="PROSITE" id="PS00840">
    <property type="entry name" value="SUMT_2"/>
    <property type="match status" value="1"/>
</dbReference>
<dbReference type="GO" id="GO:0019354">
    <property type="term" value="P:siroheme biosynthetic process"/>
    <property type="evidence" value="ECO:0007669"/>
    <property type="project" value="UniProtKB-UniPathway"/>
</dbReference>
<dbReference type="Pfam" id="PF10414">
    <property type="entry name" value="CysG_dimeriser"/>
    <property type="match status" value="1"/>
</dbReference>
<comment type="similarity">
    <text evidence="2 16">Belongs to the precorrin methyltransferase family.</text>
</comment>
<dbReference type="STRING" id="1280947.HY30_01500"/>
<name>A0A062UGD4_9PROT</name>
<dbReference type="Proteomes" id="UP000027190">
    <property type="component" value="Unassembled WGS sequence"/>
</dbReference>
<evidence type="ECO:0000256" key="14">
    <source>
        <dbReference type="ARBA" id="ARBA00060548"/>
    </source>
</evidence>
<dbReference type="SUPFAM" id="SSF53790">
    <property type="entry name" value="Tetrapyrrole methylase"/>
    <property type="match status" value="1"/>
</dbReference>
<evidence type="ECO:0000259" key="18">
    <source>
        <dbReference type="Pfam" id="PF10414"/>
    </source>
</evidence>
<proteinExistence type="inferred from homology"/>
<dbReference type="Gene3D" id="3.40.1010.10">
    <property type="entry name" value="Cobalt-precorrin-4 Transmethylase, Domain 1"/>
    <property type="match status" value="1"/>
</dbReference>
<protein>
    <submittedName>
        <fullName evidence="19">Uncharacterized protein</fullName>
    </submittedName>
</protein>
<dbReference type="Gene3D" id="3.40.50.720">
    <property type="entry name" value="NAD(P)-binding Rossmann-like Domain"/>
    <property type="match status" value="1"/>
</dbReference>